<feature type="compositionally biased region" description="Acidic residues" evidence="1">
    <location>
        <begin position="1333"/>
        <end position="1351"/>
    </location>
</feature>
<proteinExistence type="predicted"/>
<keyword evidence="2" id="KW-0812">Transmembrane</keyword>
<dbReference type="InParanoid" id="A8P2L6"/>
<organism evidence="3 4">
    <name type="scientific">Coprinopsis cinerea (strain Okayama-7 / 130 / ATCC MYA-4618 / FGSC 9003)</name>
    <name type="common">Inky cap fungus</name>
    <name type="synonym">Hormographiella aspergillata</name>
    <dbReference type="NCBI Taxonomy" id="240176"/>
    <lineage>
        <taxon>Eukaryota</taxon>
        <taxon>Fungi</taxon>
        <taxon>Dikarya</taxon>
        <taxon>Basidiomycota</taxon>
        <taxon>Agaricomycotina</taxon>
        <taxon>Agaricomycetes</taxon>
        <taxon>Agaricomycetidae</taxon>
        <taxon>Agaricales</taxon>
        <taxon>Agaricineae</taxon>
        <taxon>Psathyrellaceae</taxon>
        <taxon>Coprinopsis</taxon>
    </lineage>
</organism>
<feature type="region of interest" description="Disordered" evidence="1">
    <location>
        <begin position="837"/>
        <end position="858"/>
    </location>
</feature>
<dbReference type="Proteomes" id="UP000001861">
    <property type="component" value="Unassembled WGS sequence"/>
</dbReference>
<feature type="compositionally biased region" description="Basic and acidic residues" evidence="1">
    <location>
        <begin position="837"/>
        <end position="849"/>
    </location>
</feature>
<feature type="compositionally biased region" description="Acidic residues" evidence="1">
    <location>
        <begin position="995"/>
        <end position="1007"/>
    </location>
</feature>
<feature type="region of interest" description="Disordered" evidence="1">
    <location>
        <begin position="1302"/>
        <end position="1450"/>
    </location>
</feature>
<feature type="compositionally biased region" description="Gly residues" evidence="1">
    <location>
        <begin position="1178"/>
        <end position="1190"/>
    </location>
</feature>
<feature type="compositionally biased region" description="Low complexity" evidence="1">
    <location>
        <begin position="1564"/>
        <end position="1576"/>
    </location>
</feature>
<evidence type="ECO:0000313" key="3">
    <source>
        <dbReference type="EMBL" id="EAU83542.2"/>
    </source>
</evidence>
<feature type="compositionally biased region" description="Low complexity" evidence="1">
    <location>
        <begin position="9"/>
        <end position="22"/>
    </location>
</feature>
<keyword evidence="4" id="KW-1185">Reference proteome</keyword>
<feature type="compositionally biased region" description="Basic and acidic residues" evidence="1">
    <location>
        <begin position="1319"/>
        <end position="1332"/>
    </location>
</feature>
<gene>
    <name evidence="3" type="ORF">CC1G_04798</name>
</gene>
<feature type="transmembrane region" description="Helical" evidence="2">
    <location>
        <begin position="471"/>
        <end position="498"/>
    </location>
</feature>
<reference evidence="3 4" key="1">
    <citation type="journal article" date="2010" name="Proc. Natl. Acad. Sci. U.S.A.">
        <title>Insights into evolution of multicellular fungi from the assembled chromosomes of the mushroom Coprinopsis cinerea (Coprinus cinereus).</title>
        <authorList>
            <person name="Stajich J.E."/>
            <person name="Wilke S.K."/>
            <person name="Ahren D."/>
            <person name="Au C.H."/>
            <person name="Birren B.W."/>
            <person name="Borodovsky M."/>
            <person name="Burns C."/>
            <person name="Canback B."/>
            <person name="Casselton L.A."/>
            <person name="Cheng C.K."/>
            <person name="Deng J."/>
            <person name="Dietrich F.S."/>
            <person name="Fargo D.C."/>
            <person name="Farman M.L."/>
            <person name="Gathman A.C."/>
            <person name="Goldberg J."/>
            <person name="Guigo R."/>
            <person name="Hoegger P.J."/>
            <person name="Hooker J.B."/>
            <person name="Huggins A."/>
            <person name="James T.Y."/>
            <person name="Kamada T."/>
            <person name="Kilaru S."/>
            <person name="Kodira C."/>
            <person name="Kues U."/>
            <person name="Kupfer D."/>
            <person name="Kwan H.S."/>
            <person name="Lomsadze A."/>
            <person name="Li W."/>
            <person name="Lilly W.W."/>
            <person name="Ma L.J."/>
            <person name="Mackey A.J."/>
            <person name="Manning G."/>
            <person name="Martin F."/>
            <person name="Muraguchi H."/>
            <person name="Natvig D.O."/>
            <person name="Palmerini H."/>
            <person name="Ramesh M.A."/>
            <person name="Rehmeyer C.J."/>
            <person name="Roe B.A."/>
            <person name="Shenoy N."/>
            <person name="Stanke M."/>
            <person name="Ter-Hovhannisyan V."/>
            <person name="Tunlid A."/>
            <person name="Velagapudi R."/>
            <person name="Vision T.J."/>
            <person name="Zeng Q."/>
            <person name="Zolan M.E."/>
            <person name="Pukkila P.J."/>
        </authorList>
    </citation>
    <scope>NUCLEOTIDE SEQUENCE [LARGE SCALE GENOMIC DNA]</scope>
    <source>
        <strain evidence="4">Okayama-7 / 130 / ATCC MYA-4618 / FGSC 9003</strain>
    </source>
</reference>
<feature type="region of interest" description="Disordered" evidence="1">
    <location>
        <begin position="1"/>
        <end position="193"/>
    </location>
</feature>
<keyword evidence="2" id="KW-0472">Membrane</keyword>
<feature type="compositionally biased region" description="Polar residues" evidence="1">
    <location>
        <begin position="1377"/>
        <end position="1390"/>
    </location>
</feature>
<sequence length="1856" mass="197581">MFKLFGGRTTSTTTKTNTSNVNNDDDGNDQQSQPPVAGSSSLPPIDTGAIQNQPSTSSNGSSDSAGGGVPTNSASASDPSPKSASAAQGGPASSSSPSSQHRHNPSSSPSPLHDRGDSANTSGARPASASPPPPSSFQPNWRAEAAPSRLSYKSFGQSSLGRTSEGYPSWLPRRPPPPAPASTIGTNTPMPPDLGEFGEFEREYREYLRQVQMQGSAAELQNDPAMDVSGAVDRETDVEPEADIDYLRGGVEMMERRDSTSPESPLDAIPPAQLGGRKATPRSVRIVNLQSENVAQGLGVGVPPMSKREPTDTTRVASGATDPLNLPLGYSHARTHSQSNWYSKKKSAHQKRISSGSTAVNQHLTRGHYRATAPPTTFHSIATTGGWSGAHPHDPVRSGERRTRPKFNIRGLHLNMLRSPSMWMKVYFRLWPILVLGHLPLQAFLDFNAVYMILQVSRYPLPTASPNSGKNWALCAAAYIACWLVSVLVIFVVYELVYSFARKWRVRRPVIFPLYLSAPGYNFACMTSYNVFCFFQHLRYTAFVPIEPDVDTVSSTDSDESQPGQDAHELEEKGEIVQEPRTPPATHTRQRHNEHFRTDSTSSNGSLDAKESDPALGRYKHSRSRSSKSKGPLKTLEKKVNKTKRLLRDRITWRDGLAETFNLYAQNLPNVLVLLPRAGLALGLILAFNPVWTDGSTGSIGSAINRDATFFRRDNGLLTSYALGVLWANVAWTAWRVLVLLGSWIGLWVLSGHGCAGICGPRDKWEEEEHNRLSAAFSATSSLASNDDSVLPWEWRECTRARVQDAWEFCLVGVGSGRYKWGADLYNAATGAQAFEKSGRVDEKRRAGGDDEEGGLSDEGLQRVLAAVGFPSVPTPAKRGVLSQDLFESPSKNRGASSDLERAEMIGEQRDLQRSGSGPLLKLPYPFTQPGSGQVSSNDLVPFPKEKDRESGKSKSSKTKSGSKKSRSGTGSGSSGSGSGSTSGSGNEGGLEGEGHEDEEEDDEDEDSSSHRYSEEPSTESSMGGRASNSMSSLGHPIPPTLGLTSVARSMSTYSPSPRQQRPGQASPHSGSSSSPLSWRSDVGNGGNTRFPFLSGPPVPSYIHRHRGVAVHTTGSSTGHSRGLSQVSGISGLSALSAGSGYAASGSAGAGMSEEGALSEMGEIIRENRQRDRNSSGESGGSAGSSGSGGLPMPPRHPLVGQEGRTRRRSTVQSSASGSSSASAPSPLSSNNSSSRAVATAAVAERQSEGVAFPSVSEREGRDRRRRRIEHTFGGTTPPNAEDLELGLGALSHESAMRAIRGRSRRLGEDDGESLQLSLRDDEHEHAARRERDEEDVYEDEDEESEVEGEREDVVGLLGSGSGNNSRGPSPRASLIGIQQGQGSDTNVAGSRSRTRSRHSSSAKSRESLRHSGAGRPLSLSLVSGGERSRHSSFHRQGYSVAPDSPVRARSRRESVASAVRERAGSFSVRIRQRAHSLMQSIAGGIATSPSSSVPASPLRGGEGSTSMTNLHAGGGHRRLGSSSGESALENFVTGTASARMPEVVRLPSQATPEAAAPAMRTVSGQSGASQETGESSGSGSGSSGVHPRHQQLIEEGYYSSSGHSRSGSESLSHGSAAEANYTFGRPVPFLQPRSQDQLSTHEEDPSAQPRSAPALVGTSEDDEEDDDEDQQFFSQEPSLRSPTLPARSRAGSATPSVLSDASGMITPMPHQMTFEAQQAHPALDDSPREVFLHPPASAWERHRSLAPGGASSDYLSVNTREGVESVMMLSSAAQSFVTAPVSIAESGTTTTTGRSGSSNDTNTISGSWEERRGFAGLFRGRPALLPQRGRRDSGMVERAGDVVGAGGGIGDGRIA</sequence>
<feature type="compositionally biased region" description="Low complexity" evidence="1">
    <location>
        <begin position="73"/>
        <end position="111"/>
    </location>
</feature>
<feature type="compositionally biased region" description="Basic and acidic residues" evidence="1">
    <location>
        <begin position="566"/>
        <end position="578"/>
    </location>
</feature>
<evidence type="ECO:0000256" key="1">
    <source>
        <dbReference type="SAM" id="MobiDB-lite"/>
    </source>
</evidence>
<dbReference type="OrthoDB" id="2575061at2759"/>
<feature type="region of interest" description="Disordered" evidence="1">
    <location>
        <begin position="552"/>
        <end position="639"/>
    </location>
</feature>
<dbReference type="GeneID" id="6014939"/>
<dbReference type="EMBL" id="AACS02000013">
    <property type="protein sequence ID" value="EAU83542.2"/>
    <property type="molecule type" value="Genomic_DNA"/>
</dbReference>
<evidence type="ECO:0008006" key="5">
    <source>
        <dbReference type="Google" id="ProtNLM"/>
    </source>
</evidence>
<dbReference type="RefSeq" id="XP_001838354.2">
    <property type="nucleotide sequence ID" value="XM_001838302.2"/>
</dbReference>
<feature type="compositionally biased region" description="Low complexity" evidence="1">
    <location>
        <begin position="1067"/>
        <end position="1081"/>
    </location>
</feature>
<feature type="compositionally biased region" description="Low complexity" evidence="1">
    <location>
        <begin position="1128"/>
        <end position="1160"/>
    </location>
</feature>
<dbReference type="HOGENOM" id="CLU_003972_0_0_1"/>
<feature type="region of interest" description="Disordered" evidence="1">
    <location>
        <begin position="256"/>
        <end position="278"/>
    </location>
</feature>
<feature type="compositionally biased region" description="Low complexity" evidence="1">
    <location>
        <begin position="1363"/>
        <end position="1372"/>
    </location>
</feature>
<dbReference type="KEGG" id="cci:CC1G_04798"/>
<dbReference type="eggNOG" id="ENOG502S4B8">
    <property type="taxonomic scope" value="Eukaryota"/>
</dbReference>
<feature type="compositionally biased region" description="Low complexity" evidence="1">
    <location>
        <begin position="1211"/>
        <end position="1245"/>
    </location>
</feature>
<feature type="compositionally biased region" description="Low complexity" evidence="1">
    <location>
        <begin position="1595"/>
        <end position="1619"/>
    </location>
</feature>
<feature type="compositionally biased region" description="Low complexity" evidence="1">
    <location>
        <begin position="1489"/>
        <end position="1498"/>
    </location>
</feature>
<comment type="caution">
    <text evidence="3">The sequence shown here is derived from an EMBL/GenBank/DDBJ whole genome shotgun (WGS) entry which is preliminary data.</text>
</comment>
<feature type="compositionally biased region" description="Low complexity" evidence="1">
    <location>
        <begin position="1787"/>
        <end position="1804"/>
    </location>
</feature>
<feature type="region of interest" description="Disordered" evidence="1">
    <location>
        <begin position="1548"/>
        <end position="1705"/>
    </location>
</feature>
<evidence type="ECO:0000313" key="4">
    <source>
        <dbReference type="Proteomes" id="UP000001861"/>
    </source>
</evidence>
<feature type="region of interest" description="Disordered" evidence="1">
    <location>
        <begin position="1486"/>
        <end position="1524"/>
    </location>
</feature>
<feature type="compositionally biased region" description="Polar residues" evidence="1">
    <location>
        <begin position="1113"/>
        <end position="1127"/>
    </location>
</feature>
<feature type="compositionally biased region" description="Low complexity" evidence="1">
    <location>
        <begin position="55"/>
        <end position="64"/>
    </location>
</feature>
<feature type="compositionally biased region" description="Acidic residues" evidence="1">
    <location>
        <begin position="1660"/>
        <end position="1671"/>
    </location>
</feature>
<name>A8P2L6_COPC7</name>
<protein>
    <recommendedName>
        <fullName evidence="5">Transmembrane protein</fullName>
    </recommendedName>
</protein>
<feature type="compositionally biased region" description="Basic and acidic residues" evidence="1">
    <location>
        <begin position="1163"/>
        <end position="1175"/>
    </location>
</feature>
<feature type="region of interest" description="Disordered" evidence="1">
    <location>
        <begin position="298"/>
        <end position="325"/>
    </location>
</feature>
<feature type="compositionally biased region" description="Basic and acidic residues" evidence="1">
    <location>
        <begin position="899"/>
        <end position="913"/>
    </location>
</feature>
<feature type="compositionally biased region" description="Basic residues" evidence="1">
    <location>
        <begin position="618"/>
        <end position="628"/>
    </location>
</feature>
<feature type="compositionally biased region" description="Gly residues" evidence="1">
    <location>
        <begin position="970"/>
        <end position="992"/>
    </location>
</feature>
<feature type="compositionally biased region" description="Basic and acidic residues" evidence="1">
    <location>
        <begin position="944"/>
        <end position="953"/>
    </location>
</feature>
<dbReference type="OMA" id="CAGFCGP"/>
<accession>A8P2L6</accession>
<feature type="region of interest" description="Disordered" evidence="1">
    <location>
        <begin position="1787"/>
        <end position="1807"/>
    </location>
</feature>
<evidence type="ECO:0000256" key="2">
    <source>
        <dbReference type="SAM" id="Phobius"/>
    </source>
</evidence>
<keyword evidence="2" id="KW-1133">Transmembrane helix</keyword>
<feature type="region of interest" description="Disordered" evidence="1">
    <location>
        <begin position="876"/>
        <end position="1284"/>
    </location>
</feature>
<feature type="compositionally biased region" description="Basic residues" evidence="1">
    <location>
        <begin position="955"/>
        <end position="967"/>
    </location>
</feature>
<feature type="compositionally biased region" description="Polar residues" evidence="1">
    <location>
        <begin position="1043"/>
        <end position="1064"/>
    </location>
</feature>
<feature type="compositionally biased region" description="Polar residues" evidence="1">
    <location>
        <begin position="1019"/>
        <end position="1033"/>
    </location>
</feature>
<feature type="compositionally biased region" description="Polar residues" evidence="1">
    <location>
        <begin position="929"/>
        <end position="939"/>
    </location>
</feature>
<feature type="compositionally biased region" description="Polar residues" evidence="1">
    <location>
        <begin position="1672"/>
        <end position="1682"/>
    </location>
</feature>
<dbReference type="VEuPathDB" id="FungiDB:CC1G_04798"/>